<dbReference type="PRINTS" id="PR00837">
    <property type="entry name" value="V5TPXLIKE"/>
</dbReference>
<keyword evidence="4" id="KW-1185">Reference proteome</keyword>
<dbReference type="OrthoDB" id="337038at2759"/>
<dbReference type="AlphaFoldDB" id="D8Q6B1"/>
<dbReference type="PROSITE" id="PS01010">
    <property type="entry name" value="CRISP_2"/>
    <property type="match status" value="1"/>
</dbReference>
<dbReference type="InterPro" id="IPR001283">
    <property type="entry name" value="CRISP-related"/>
</dbReference>
<dbReference type="OMA" id="CAWNKVC"/>
<gene>
    <name evidence="3" type="primary">SC7</name>
    <name evidence="3" type="ORF">SCHCODRAFT_85445</name>
</gene>
<dbReference type="VEuPathDB" id="FungiDB:SCHCODRAFT_02627923"/>
<accession>D8Q6B1</accession>
<dbReference type="PANTHER" id="PTHR10334">
    <property type="entry name" value="CYSTEINE-RICH SECRETORY PROTEIN-RELATED"/>
    <property type="match status" value="1"/>
</dbReference>
<dbReference type="CDD" id="cd05380">
    <property type="entry name" value="CAP_euk"/>
    <property type="match status" value="1"/>
</dbReference>
<feature type="domain" description="SCP" evidence="2">
    <location>
        <begin position="56"/>
        <end position="193"/>
    </location>
</feature>
<name>D8Q6B1_SCHCM</name>
<dbReference type="HOGENOM" id="CLU_035730_6_3_1"/>
<keyword evidence="1" id="KW-0732">Signal</keyword>
<evidence type="ECO:0000259" key="2">
    <source>
        <dbReference type="SMART" id="SM00198"/>
    </source>
</evidence>
<dbReference type="Gene3D" id="3.40.33.10">
    <property type="entry name" value="CAP"/>
    <property type="match status" value="1"/>
</dbReference>
<dbReference type="GO" id="GO:0005576">
    <property type="term" value="C:extracellular region"/>
    <property type="evidence" value="ECO:0007669"/>
    <property type="project" value="InterPro"/>
</dbReference>
<protein>
    <submittedName>
        <fullName evidence="3">Fruiting body protein SC7</fullName>
    </submittedName>
</protein>
<dbReference type="EMBL" id="GL377307">
    <property type="protein sequence ID" value="EFI96204.1"/>
    <property type="molecule type" value="Genomic_DNA"/>
</dbReference>
<dbReference type="Pfam" id="PF00188">
    <property type="entry name" value="CAP"/>
    <property type="match status" value="1"/>
</dbReference>
<dbReference type="InterPro" id="IPR014044">
    <property type="entry name" value="CAP_dom"/>
</dbReference>
<dbReference type="SMART" id="SM00198">
    <property type="entry name" value="SCP"/>
    <property type="match status" value="1"/>
</dbReference>
<dbReference type="InParanoid" id="D8Q6B1"/>
<dbReference type="PROSITE" id="PS01009">
    <property type="entry name" value="CRISP_1"/>
    <property type="match status" value="1"/>
</dbReference>
<feature type="chain" id="PRO_5003120584" evidence="1">
    <location>
        <begin position="19"/>
        <end position="204"/>
    </location>
</feature>
<evidence type="ECO:0000313" key="4">
    <source>
        <dbReference type="Proteomes" id="UP000007431"/>
    </source>
</evidence>
<evidence type="ECO:0000256" key="1">
    <source>
        <dbReference type="SAM" id="SignalP"/>
    </source>
</evidence>
<reference evidence="3 4" key="1">
    <citation type="journal article" date="2010" name="Nat. Biotechnol.">
        <title>Genome sequence of the model mushroom Schizophyllum commune.</title>
        <authorList>
            <person name="Ohm R.A."/>
            <person name="de Jong J.F."/>
            <person name="Lugones L.G."/>
            <person name="Aerts A."/>
            <person name="Kothe E."/>
            <person name="Stajich J.E."/>
            <person name="de Vries R.P."/>
            <person name="Record E."/>
            <person name="Levasseur A."/>
            <person name="Baker S.E."/>
            <person name="Bartholomew K.A."/>
            <person name="Coutinho P.M."/>
            <person name="Erdmann S."/>
            <person name="Fowler T.J."/>
            <person name="Gathman A.C."/>
            <person name="Lombard V."/>
            <person name="Henrissat B."/>
            <person name="Knabe N."/>
            <person name="Kuees U."/>
            <person name="Lilly W.W."/>
            <person name="Lindquist E."/>
            <person name="Lucas S."/>
            <person name="Magnuson J.K."/>
            <person name="Piumi F."/>
            <person name="Raudaskoski M."/>
            <person name="Salamov A."/>
            <person name="Schmutz J."/>
            <person name="Schwarze F.W.M.R."/>
            <person name="vanKuyk P.A."/>
            <person name="Horton J.S."/>
            <person name="Grigoriev I.V."/>
            <person name="Woesten H.A.B."/>
        </authorList>
    </citation>
    <scope>NUCLEOTIDE SEQUENCE [LARGE SCALE GENOMIC DNA]</scope>
    <source>
        <strain evidence="4">H4-8 / FGSC 9210</strain>
    </source>
</reference>
<dbReference type="SMR" id="D8Q6B1"/>
<dbReference type="Proteomes" id="UP000007431">
    <property type="component" value="Unassembled WGS sequence"/>
</dbReference>
<evidence type="ECO:0000313" key="3">
    <source>
        <dbReference type="EMBL" id="EFI96204.1"/>
    </source>
</evidence>
<feature type="signal peptide" evidence="1">
    <location>
        <begin position="1"/>
        <end position="18"/>
    </location>
</feature>
<dbReference type="SUPFAM" id="SSF55797">
    <property type="entry name" value="PR-1-like"/>
    <property type="match status" value="1"/>
</dbReference>
<dbReference type="InterPro" id="IPR018244">
    <property type="entry name" value="Allrgn_V5/Tpx1_CS"/>
</dbReference>
<proteinExistence type="predicted"/>
<sequence>MKLTVILLTAVLAASASPAPVDVDARAPVALDSRSPIDIDSRSADALANRAAPPQSEIDQWLKAHNNERAQHGAVALVWNQTLSDKAADWASQCIWEHSNSGQNLAAWFSPQANKPMNISQGVGGWNAEEPDYNTTTYSGAGHWTQVVWKSTTSVGCAAYSCPPGTLGRKPTDPWKTLWYYVCNYYRPGNVSPRDKYYPINVQP</sequence>
<organism evidence="4">
    <name type="scientific">Schizophyllum commune (strain H4-8 / FGSC 9210)</name>
    <name type="common">Split gill fungus</name>
    <dbReference type="NCBI Taxonomy" id="578458"/>
    <lineage>
        <taxon>Eukaryota</taxon>
        <taxon>Fungi</taxon>
        <taxon>Dikarya</taxon>
        <taxon>Basidiomycota</taxon>
        <taxon>Agaricomycotina</taxon>
        <taxon>Agaricomycetes</taxon>
        <taxon>Agaricomycetidae</taxon>
        <taxon>Agaricales</taxon>
        <taxon>Schizophyllaceae</taxon>
        <taxon>Schizophyllum</taxon>
    </lineage>
</organism>
<dbReference type="eggNOG" id="KOG3017">
    <property type="taxonomic scope" value="Eukaryota"/>
</dbReference>
<dbReference type="InterPro" id="IPR035940">
    <property type="entry name" value="CAP_sf"/>
</dbReference>
<dbReference type="STRING" id="578458.D8Q6B1"/>